<dbReference type="Proteomes" id="UP000316199">
    <property type="component" value="Unassembled WGS sequence"/>
</dbReference>
<dbReference type="Pfam" id="PF14559">
    <property type="entry name" value="TPR_19"/>
    <property type="match status" value="1"/>
</dbReference>
<dbReference type="InterPro" id="IPR013766">
    <property type="entry name" value="Thioredoxin_domain"/>
</dbReference>
<dbReference type="GO" id="GO:0006950">
    <property type="term" value="P:response to stress"/>
    <property type="evidence" value="ECO:0007669"/>
    <property type="project" value="UniProtKB-ARBA"/>
</dbReference>
<dbReference type="GO" id="GO:0005737">
    <property type="term" value="C:cytoplasm"/>
    <property type="evidence" value="ECO:0007669"/>
    <property type="project" value="TreeGrafter"/>
</dbReference>
<accession>A0A520S2I2</accession>
<dbReference type="GO" id="GO:0015035">
    <property type="term" value="F:protein-disulfide reductase activity"/>
    <property type="evidence" value="ECO:0007669"/>
    <property type="project" value="TreeGrafter"/>
</dbReference>
<dbReference type="SUPFAM" id="SSF52833">
    <property type="entry name" value="Thioredoxin-like"/>
    <property type="match status" value="1"/>
</dbReference>
<organism evidence="2 3">
    <name type="scientific">OM182 bacterium</name>
    <dbReference type="NCBI Taxonomy" id="2510334"/>
    <lineage>
        <taxon>Bacteria</taxon>
        <taxon>Pseudomonadati</taxon>
        <taxon>Pseudomonadota</taxon>
        <taxon>Gammaproteobacteria</taxon>
        <taxon>OMG group</taxon>
        <taxon>OM182 clade</taxon>
    </lineage>
</organism>
<proteinExistence type="predicted"/>
<gene>
    <name evidence="2" type="ORF">EVA68_03740</name>
</gene>
<dbReference type="InterPro" id="IPR011990">
    <property type="entry name" value="TPR-like_helical_dom_sf"/>
</dbReference>
<comment type="caution">
    <text evidence="2">The sequence shown here is derived from an EMBL/GenBank/DDBJ whole genome shotgun (WGS) entry which is preliminary data.</text>
</comment>
<dbReference type="CDD" id="cd02956">
    <property type="entry name" value="ybbN"/>
    <property type="match status" value="1"/>
</dbReference>
<evidence type="ECO:0000313" key="2">
    <source>
        <dbReference type="EMBL" id="RZO76664.1"/>
    </source>
</evidence>
<dbReference type="AlphaFoldDB" id="A0A520S2I2"/>
<dbReference type="Gene3D" id="1.25.40.10">
    <property type="entry name" value="Tetratricopeptide repeat domain"/>
    <property type="match status" value="2"/>
</dbReference>
<dbReference type="PANTHER" id="PTHR45663">
    <property type="entry name" value="GEO12009P1"/>
    <property type="match status" value="1"/>
</dbReference>
<dbReference type="InterPro" id="IPR036249">
    <property type="entry name" value="Thioredoxin-like_sf"/>
</dbReference>
<reference evidence="2 3" key="1">
    <citation type="submission" date="2019-02" db="EMBL/GenBank/DDBJ databases">
        <title>Prokaryotic population dynamics and viral predation in marine succession experiment using metagenomics: the confinement effect.</title>
        <authorList>
            <person name="Haro-Moreno J.M."/>
            <person name="Rodriguez-Valera F."/>
            <person name="Lopez-Perez M."/>
        </authorList>
    </citation>
    <scope>NUCLEOTIDE SEQUENCE [LARGE SCALE GENOMIC DNA]</scope>
    <source>
        <strain evidence="2">MED-G157</strain>
    </source>
</reference>
<dbReference type="Pfam" id="PF00085">
    <property type="entry name" value="Thioredoxin"/>
    <property type="match status" value="1"/>
</dbReference>
<dbReference type="SUPFAM" id="SSF48452">
    <property type="entry name" value="TPR-like"/>
    <property type="match status" value="1"/>
</dbReference>
<dbReference type="Pfam" id="PF14561">
    <property type="entry name" value="TPR_20"/>
    <property type="match status" value="1"/>
</dbReference>
<dbReference type="Gene3D" id="3.40.30.10">
    <property type="entry name" value="Glutaredoxin"/>
    <property type="match status" value="1"/>
</dbReference>
<evidence type="ECO:0000259" key="1">
    <source>
        <dbReference type="Pfam" id="PF00085"/>
    </source>
</evidence>
<feature type="domain" description="Thioredoxin" evidence="1">
    <location>
        <begin position="7"/>
        <end position="107"/>
    </location>
</feature>
<name>A0A520S2I2_9GAMM</name>
<evidence type="ECO:0000313" key="3">
    <source>
        <dbReference type="Proteomes" id="UP000316199"/>
    </source>
</evidence>
<protein>
    <submittedName>
        <fullName evidence="2">Tetratricopeptide repeat protein</fullName>
    </submittedName>
</protein>
<dbReference type="EMBL" id="SHAG01000009">
    <property type="protein sequence ID" value="RZO76664.1"/>
    <property type="molecule type" value="Genomic_DNA"/>
</dbReference>
<sequence length="284" mass="32402">MDKAANVVEVSAENFQVEVAEKSSHTPVLLEFYAESAEATQDYSMILHQLAVEYQGKFLLARVNVQNNRQLVQQLQVRTLPTVKVIFQGKMLQDLEGPQDLTQLRILLDKITISPLDRIRENMEEMLTNGQRAEAIEMLQQIISQEPSNFALQAELCDLLILEGRIDEGRQVFERIPSDTEGIEKPSNRFYFLEVAASLPSIAELHSEVNKDNDNLALRMDLACVLVVSNELEAALGQLLEILKRDREWEEQKARTTMIRVFDLLGKGSEIATSYRRKMFTLLH</sequence>
<dbReference type="PANTHER" id="PTHR45663:SF11">
    <property type="entry name" value="GEO12009P1"/>
    <property type="match status" value="1"/>
</dbReference>